<evidence type="ECO:0000256" key="1">
    <source>
        <dbReference type="ARBA" id="ARBA00022801"/>
    </source>
</evidence>
<organism evidence="3 4">
    <name type="scientific">Nocardia brasiliensis</name>
    <dbReference type="NCBI Taxonomy" id="37326"/>
    <lineage>
        <taxon>Bacteria</taxon>
        <taxon>Bacillati</taxon>
        <taxon>Actinomycetota</taxon>
        <taxon>Actinomycetes</taxon>
        <taxon>Mycobacteriales</taxon>
        <taxon>Nocardiaceae</taxon>
        <taxon>Nocardia</taxon>
    </lineage>
</organism>
<evidence type="ECO:0000259" key="2">
    <source>
        <dbReference type="Pfam" id="PF00561"/>
    </source>
</evidence>
<dbReference type="InterPro" id="IPR029058">
    <property type="entry name" value="AB_hydrolase_fold"/>
</dbReference>
<dbReference type="RefSeq" id="WP_167462371.1">
    <property type="nucleotide sequence ID" value="NZ_CP046171.1"/>
</dbReference>
<dbReference type="EMBL" id="CP046171">
    <property type="protein sequence ID" value="QIS03303.1"/>
    <property type="molecule type" value="Genomic_DNA"/>
</dbReference>
<evidence type="ECO:0000313" key="4">
    <source>
        <dbReference type="Proteomes" id="UP000501705"/>
    </source>
</evidence>
<dbReference type="Pfam" id="PF00561">
    <property type="entry name" value="Abhydrolase_1"/>
    <property type="match status" value="1"/>
</dbReference>
<dbReference type="Proteomes" id="UP000501705">
    <property type="component" value="Chromosome"/>
</dbReference>
<dbReference type="InterPro" id="IPR000639">
    <property type="entry name" value="Epox_hydrolase-like"/>
</dbReference>
<dbReference type="SUPFAM" id="SSF53474">
    <property type="entry name" value="alpha/beta-Hydrolases"/>
    <property type="match status" value="1"/>
</dbReference>
<sequence length="293" mass="32090">MTTFTDTEPSRILTATDGVTLAVYESGPADAPTALLVHGWPDDHRVWDGVVALLTDRFRVVAYDVRGAGNSGRPNSTAAYRIPQLVADLTTVLDAVAPDGAHLLTHDWGSIAAWDAVADPEFAARTRSFTSISGPSLDMTGVWVRGIRRHPREVLTQLRHSFYSVPFQLPALPEVAVRRGLVSRIVAASSVRGEPEGTAPHTITLPDTLDGIALYRANMIRPVLFPRPRPVTVPVQVLAPRDDIHVSVACQTEAPQPFATNLRTHEIEGNHWVPAQRPAVVARRFREFTDTLR</sequence>
<gene>
    <name evidence="3" type="ORF">F5X71_14130</name>
</gene>
<name>A0A6G9XR50_NOCBR</name>
<dbReference type="AlphaFoldDB" id="A0A6G9XR50"/>
<dbReference type="GO" id="GO:0016787">
    <property type="term" value="F:hydrolase activity"/>
    <property type="evidence" value="ECO:0007669"/>
    <property type="project" value="UniProtKB-KW"/>
</dbReference>
<dbReference type="PRINTS" id="PR00412">
    <property type="entry name" value="EPOXHYDRLASE"/>
</dbReference>
<proteinExistence type="predicted"/>
<dbReference type="Gene3D" id="3.40.50.1820">
    <property type="entry name" value="alpha/beta hydrolase"/>
    <property type="match status" value="1"/>
</dbReference>
<keyword evidence="1 3" id="KW-0378">Hydrolase</keyword>
<evidence type="ECO:0000313" key="3">
    <source>
        <dbReference type="EMBL" id="QIS03303.1"/>
    </source>
</evidence>
<dbReference type="InterPro" id="IPR000073">
    <property type="entry name" value="AB_hydrolase_1"/>
</dbReference>
<accession>A0A6G9XR50</accession>
<feature type="domain" description="AB hydrolase-1" evidence="2">
    <location>
        <begin position="35"/>
        <end position="142"/>
    </location>
</feature>
<reference evidence="3 4" key="1">
    <citation type="journal article" date="2019" name="ACS Chem. Biol.">
        <title>Identification and Mobilization of a Cryptic Antibiotic Biosynthesis Gene Locus from a Human-Pathogenic Nocardia Isolate.</title>
        <authorList>
            <person name="Herisse M."/>
            <person name="Ishida K."/>
            <person name="Porter J.L."/>
            <person name="Howden B."/>
            <person name="Hertweck C."/>
            <person name="Stinear T.P."/>
            <person name="Pidot S.J."/>
        </authorList>
    </citation>
    <scope>NUCLEOTIDE SEQUENCE [LARGE SCALE GENOMIC DNA]</scope>
    <source>
        <strain evidence="3 4">AUSMDU00024985</strain>
    </source>
</reference>
<protein>
    <submittedName>
        <fullName evidence="3">Alpha/beta fold hydrolase</fullName>
    </submittedName>
</protein>
<dbReference type="PANTHER" id="PTHR43329">
    <property type="entry name" value="EPOXIDE HYDROLASE"/>
    <property type="match status" value="1"/>
</dbReference>